<accession>A0A821S6Y6</accession>
<comment type="caution">
    <text evidence="6">The sequence shown here is derived from an EMBL/GenBank/DDBJ whole genome shotgun (WGS) entry which is preliminary data.</text>
</comment>
<protein>
    <recommendedName>
        <fullName evidence="4">Glycosyltransferase 61 catalytic domain-containing protein</fullName>
    </recommendedName>
</protein>
<dbReference type="InterPro" id="IPR049625">
    <property type="entry name" value="Glyco_transf_61_cat"/>
</dbReference>
<keyword evidence="1" id="KW-0328">Glycosyltransferase</keyword>
<dbReference type="Proteomes" id="UP000663838">
    <property type="component" value="Unassembled WGS sequence"/>
</dbReference>
<feature type="domain" description="Glycosyltransferase 61 catalytic" evidence="4">
    <location>
        <begin position="111"/>
        <end position="310"/>
    </location>
</feature>
<evidence type="ECO:0000256" key="3">
    <source>
        <dbReference type="ARBA" id="ARBA00023180"/>
    </source>
</evidence>
<dbReference type="EMBL" id="CAJNYV010005184">
    <property type="protein sequence ID" value="CAF3729122.1"/>
    <property type="molecule type" value="Genomic_DNA"/>
</dbReference>
<dbReference type="Proteomes" id="UP000663865">
    <property type="component" value="Unassembled WGS sequence"/>
</dbReference>
<name>A0A821S6Y6_9BILA</name>
<keyword evidence="3" id="KW-0325">Glycoprotein</keyword>
<proteinExistence type="predicted"/>
<sequence>LYMFIPKIGFLHKKSGLPAAYCSHSSIHANCLFTHSLCYNVNTSLWQTSTLPFYYWNGVSLRSRGSLFRDSPIVSKCNNPFIPQLRSMPTSEYTHWMRGTFVLSCVWVNVFGHIFLEMMFPAWMAMKVLVDHFGLSDKNIKYILDSRYTSSLAFKSFSILSHQPILQLEDLVHAARRNRKSYLCFERLIVGYRLQSSLEFPHNAAHLESRDVARYRDYIKTLHGLPLQVNISTGECIALLLQRNYSRRILERSEKEIVAMVRERTLCTVKIATFDGISILEQVRLAASATIFIHVSGSGSHHFIWLSDGAASLTLAHPHLGLGVIGNGGIGGWWYAT</sequence>
<evidence type="ECO:0000256" key="1">
    <source>
        <dbReference type="ARBA" id="ARBA00022676"/>
    </source>
</evidence>
<reference evidence="6" key="1">
    <citation type="submission" date="2021-02" db="EMBL/GenBank/DDBJ databases">
        <authorList>
            <person name="Nowell W R."/>
        </authorList>
    </citation>
    <scope>NUCLEOTIDE SEQUENCE</scope>
</reference>
<dbReference type="Pfam" id="PF04577">
    <property type="entry name" value="Glyco_transf_61"/>
    <property type="match status" value="1"/>
</dbReference>
<dbReference type="PANTHER" id="PTHR20961">
    <property type="entry name" value="GLYCOSYLTRANSFERASE"/>
    <property type="match status" value="1"/>
</dbReference>
<evidence type="ECO:0000313" key="5">
    <source>
        <dbReference type="EMBL" id="CAF3729122.1"/>
    </source>
</evidence>
<organism evidence="6 7">
    <name type="scientific">Rotaria socialis</name>
    <dbReference type="NCBI Taxonomy" id="392032"/>
    <lineage>
        <taxon>Eukaryota</taxon>
        <taxon>Metazoa</taxon>
        <taxon>Spiralia</taxon>
        <taxon>Gnathifera</taxon>
        <taxon>Rotifera</taxon>
        <taxon>Eurotatoria</taxon>
        <taxon>Bdelloidea</taxon>
        <taxon>Philodinida</taxon>
        <taxon>Philodinidae</taxon>
        <taxon>Rotaria</taxon>
    </lineage>
</organism>
<keyword evidence="2" id="KW-0808">Transferase</keyword>
<dbReference type="InterPro" id="IPR007657">
    <property type="entry name" value="Glycosyltransferase_61"/>
</dbReference>
<evidence type="ECO:0000313" key="7">
    <source>
        <dbReference type="Proteomes" id="UP000663838"/>
    </source>
</evidence>
<dbReference type="AlphaFoldDB" id="A0A821S6Y6"/>
<evidence type="ECO:0000313" key="6">
    <source>
        <dbReference type="EMBL" id="CAF4851984.1"/>
    </source>
</evidence>
<feature type="non-terminal residue" evidence="6">
    <location>
        <position position="1"/>
    </location>
</feature>
<evidence type="ECO:0000256" key="2">
    <source>
        <dbReference type="ARBA" id="ARBA00022679"/>
    </source>
</evidence>
<evidence type="ECO:0000259" key="4">
    <source>
        <dbReference type="Pfam" id="PF04577"/>
    </source>
</evidence>
<dbReference type="GO" id="GO:0016757">
    <property type="term" value="F:glycosyltransferase activity"/>
    <property type="evidence" value="ECO:0007669"/>
    <property type="project" value="UniProtKB-KW"/>
</dbReference>
<dbReference type="EMBL" id="CAJOBS010003302">
    <property type="protein sequence ID" value="CAF4851984.1"/>
    <property type="molecule type" value="Genomic_DNA"/>
</dbReference>
<gene>
    <name evidence="5" type="ORF">KIK155_LOCUS28459</name>
    <name evidence="6" type="ORF">TOA249_LOCUS26963</name>
</gene>